<dbReference type="EMBL" id="CP155447">
    <property type="protein sequence ID" value="XBH03096.1"/>
    <property type="molecule type" value="Genomic_DNA"/>
</dbReference>
<dbReference type="AlphaFoldDB" id="A0AAU7CCZ1"/>
<evidence type="ECO:0000256" key="1">
    <source>
        <dbReference type="SAM" id="MobiDB-lite"/>
    </source>
</evidence>
<dbReference type="Gene3D" id="1.10.10.60">
    <property type="entry name" value="Homeodomain-like"/>
    <property type="match status" value="1"/>
</dbReference>
<dbReference type="InterPro" id="IPR009057">
    <property type="entry name" value="Homeodomain-like_sf"/>
</dbReference>
<protein>
    <recommendedName>
        <fullName evidence="2">HTH IS21-type domain-containing protein</fullName>
    </recommendedName>
</protein>
<accession>A0AAU7CCZ1</accession>
<proteinExistence type="predicted"/>
<feature type="compositionally biased region" description="Pro residues" evidence="1">
    <location>
        <begin position="49"/>
        <end position="58"/>
    </location>
</feature>
<dbReference type="PROSITE" id="PS50531">
    <property type="entry name" value="HTH_IS21"/>
    <property type="match status" value="1"/>
</dbReference>
<reference evidence="3" key="1">
    <citation type="submission" date="2024-05" db="EMBL/GenBank/DDBJ databases">
        <title>Planctomycetes of the genus Singulisphaera possess chitinolytic capabilities.</title>
        <authorList>
            <person name="Ivanova A."/>
        </authorList>
    </citation>
    <scope>NUCLEOTIDE SEQUENCE</scope>
    <source>
        <strain evidence="3">Ch08T</strain>
    </source>
</reference>
<feature type="domain" description="HTH IS21-type" evidence="2">
    <location>
        <begin position="74"/>
        <end position="136"/>
    </location>
</feature>
<feature type="region of interest" description="Disordered" evidence="1">
    <location>
        <begin position="21"/>
        <end position="69"/>
    </location>
</feature>
<dbReference type="InterPro" id="IPR017894">
    <property type="entry name" value="HTH_IS21_transposase_type"/>
</dbReference>
<dbReference type="SUPFAM" id="SSF46689">
    <property type="entry name" value="Homeodomain-like"/>
    <property type="match status" value="1"/>
</dbReference>
<evidence type="ECO:0000313" key="3">
    <source>
        <dbReference type="EMBL" id="XBH03096.1"/>
    </source>
</evidence>
<evidence type="ECO:0000259" key="2">
    <source>
        <dbReference type="PROSITE" id="PS50531"/>
    </source>
</evidence>
<feature type="region of interest" description="Disordered" evidence="1">
    <location>
        <begin position="173"/>
        <end position="197"/>
    </location>
</feature>
<organism evidence="3">
    <name type="scientific">Singulisphaera sp. Ch08</name>
    <dbReference type="NCBI Taxonomy" id="3120278"/>
    <lineage>
        <taxon>Bacteria</taxon>
        <taxon>Pseudomonadati</taxon>
        <taxon>Planctomycetota</taxon>
        <taxon>Planctomycetia</taxon>
        <taxon>Isosphaerales</taxon>
        <taxon>Isosphaeraceae</taxon>
        <taxon>Singulisphaera</taxon>
    </lineage>
</organism>
<dbReference type="RefSeq" id="WP_406695835.1">
    <property type="nucleotide sequence ID" value="NZ_CP155447.1"/>
</dbReference>
<name>A0AAU7CCZ1_9BACT</name>
<sequence>MKNVREAVERLLERHLPVITDALKSADPEPTRSADALPGATTTLEPTPQESPPPPTPISPQKGASLAKRQRRVEQFERVHELHRQGKPIRQIARDLDLSRKAVRGYLRRERCPDWRPGRATRSGMDAHREWIDARIAEGRINASKLHRELAGRGFRLSYATARRYFTKRLGRAGKTRPRVNAAKPKPAPPPSPKQLSFDWVRCPEDRKFEAQVRLDAIRAVRPELTIALDLADEFTALIHK</sequence>
<gene>
    <name evidence="3" type="ORF">V5E97_33040</name>
</gene>